<evidence type="ECO:0000313" key="1">
    <source>
        <dbReference type="EMBL" id="MDZ5455671.1"/>
    </source>
</evidence>
<organism evidence="1 2">
    <name type="scientific">Azohydromonas lata</name>
    <dbReference type="NCBI Taxonomy" id="45677"/>
    <lineage>
        <taxon>Bacteria</taxon>
        <taxon>Pseudomonadati</taxon>
        <taxon>Pseudomonadota</taxon>
        <taxon>Betaproteobacteria</taxon>
        <taxon>Burkholderiales</taxon>
        <taxon>Sphaerotilaceae</taxon>
        <taxon>Azohydromonas</taxon>
    </lineage>
</organism>
<proteinExistence type="predicted"/>
<dbReference type="RefSeq" id="WP_322464425.1">
    <property type="nucleotide sequence ID" value="NZ_JAXOJX010000003.1"/>
</dbReference>
<protein>
    <submittedName>
        <fullName evidence="1">Uncharacterized protein</fullName>
    </submittedName>
</protein>
<dbReference type="Proteomes" id="UP001293718">
    <property type="component" value="Unassembled WGS sequence"/>
</dbReference>
<reference evidence="1 2" key="1">
    <citation type="submission" date="2023-11" db="EMBL/GenBank/DDBJ databases">
        <title>Draft genome of Azohydromonas lata strain H1 (DSM1123), a polyhydroxyalkanoate producer.</title>
        <authorList>
            <person name="Traversa D."/>
            <person name="D'Addabbo P."/>
            <person name="Pazzani C."/>
            <person name="Manzari C."/>
            <person name="Chiara M."/>
            <person name="Scrascia M."/>
        </authorList>
    </citation>
    <scope>NUCLEOTIDE SEQUENCE [LARGE SCALE GENOMIC DNA]</scope>
    <source>
        <strain evidence="1 2">H1</strain>
    </source>
</reference>
<dbReference type="EMBL" id="JAXOJX010000003">
    <property type="protein sequence ID" value="MDZ5455671.1"/>
    <property type="molecule type" value="Genomic_DNA"/>
</dbReference>
<keyword evidence="2" id="KW-1185">Reference proteome</keyword>
<evidence type="ECO:0000313" key="2">
    <source>
        <dbReference type="Proteomes" id="UP001293718"/>
    </source>
</evidence>
<sequence>MQLRIKSRITKISEVAFMNWLALDTWGQPSVQDMLDFSVALLAKTRG</sequence>
<accession>A0ABU5I990</accession>
<comment type="caution">
    <text evidence="1">The sequence shown here is derived from an EMBL/GenBank/DDBJ whole genome shotgun (WGS) entry which is preliminary data.</text>
</comment>
<name>A0ABU5I990_9BURK</name>
<gene>
    <name evidence="1" type="ORF">SM757_03700</name>
</gene>